<dbReference type="GO" id="GO:0004792">
    <property type="term" value="F:thiosulfate-cyanide sulfurtransferase activity"/>
    <property type="evidence" value="ECO:0007669"/>
    <property type="project" value="InterPro"/>
</dbReference>
<dbReference type="Pfam" id="PF00581">
    <property type="entry name" value="Rhodanese"/>
    <property type="match status" value="2"/>
</dbReference>
<dbReference type="SMART" id="SM00450">
    <property type="entry name" value="RHOD"/>
    <property type="match status" value="2"/>
</dbReference>
<dbReference type="Proteomes" id="UP000216475">
    <property type="component" value="Unassembled WGS sequence"/>
</dbReference>
<comment type="caution">
    <text evidence="4">The sequence shown here is derived from an EMBL/GenBank/DDBJ whole genome shotgun (WGS) entry which is preliminary data.</text>
</comment>
<evidence type="ECO:0000313" key="5">
    <source>
        <dbReference type="Proteomes" id="UP000216475"/>
    </source>
</evidence>
<evidence type="ECO:0000256" key="1">
    <source>
        <dbReference type="ARBA" id="ARBA00022679"/>
    </source>
</evidence>
<dbReference type="Gene3D" id="3.40.250.10">
    <property type="entry name" value="Rhodanese-like domain"/>
    <property type="match status" value="2"/>
</dbReference>
<evidence type="ECO:0000313" key="4">
    <source>
        <dbReference type="EMBL" id="PAE07020.1"/>
    </source>
</evidence>
<dbReference type="RefSeq" id="WP_095271493.1">
    <property type="nucleotide sequence ID" value="NZ_NPBH01000059.1"/>
</dbReference>
<dbReference type="PANTHER" id="PTHR11364:SF27">
    <property type="entry name" value="SULFURTRANSFERASE"/>
    <property type="match status" value="1"/>
</dbReference>
<gene>
    <name evidence="4" type="ORF">CHI12_13115</name>
</gene>
<keyword evidence="2" id="KW-0677">Repeat</keyword>
<dbReference type="PANTHER" id="PTHR11364">
    <property type="entry name" value="THIOSULFATE SULFERTANSFERASE"/>
    <property type="match status" value="1"/>
</dbReference>
<dbReference type="EMBL" id="NPBH01000059">
    <property type="protein sequence ID" value="PAE07020.1"/>
    <property type="molecule type" value="Genomic_DNA"/>
</dbReference>
<dbReference type="InterPro" id="IPR045078">
    <property type="entry name" value="TST/MPST-like"/>
</dbReference>
<protein>
    <submittedName>
        <fullName evidence="4">Sulfurtransferase</fullName>
    </submittedName>
</protein>
<feature type="domain" description="Rhodanese" evidence="3">
    <location>
        <begin position="15"/>
        <end position="134"/>
    </location>
</feature>
<dbReference type="CDD" id="cd01448">
    <property type="entry name" value="TST_Repeat_1"/>
    <property type="match status" value="1"/>
</dbReference>
<reference evidence="4 5" key="1">
    <citation type="submission" date="2017-07" db="EMBL/GenBank/DDBJ databases">
        <title>Isolation and whole genome analysis of endospore-forming bacteria from heroin.</title>
        <authorList>
            <person name="Kalinowski J."/>
            <person name="Ahrens B."/>
            <person name="Al-Dilaimi A."/>
            <person name="Winkler A."/>
            <person name="Wibberg D."/>
            <person name="Schleenbecker U."/>
            <person name="Ruckert C."/>
            <person name="Wolfel R."/>
            <person name="Grass G."/>
        </authorList>
    </citation>
    <scope>NUCLEOTIDE SEQUENCE [LARGE SCALE GENOMIC DNA]</scope>
    <source>
        <strain evidence="4 5">7509</strain>
    </source>
</reference>
<proteinExistence type="predicted"/>
<evidence type="ECO:0000259" key="3">
    <source>
        <dbReference type="PROSITE" id="PS50206"/>
    </source>
</evidence>
<dbReference type="InterPro" id="IPR001307">
    <property type="entry name" value="Thiosulphate_STrfase_CS"/>
</dbReference>
<organism evidence="4 5">
    <name type="scientific">Terribacillus saccharophilus</name>
    <dbReference type="NCBI Taxonomy" id="361277"/>
    <lineage>
        <taxon>Bacteria</taxon>
        <taxon>Bacillati</taxon>
        <taxon>Bacillota</taxon>
        <taxon>Bacilli</taxon>
        <taxon>Bacillales</taxon>
        <taxon>Bacillaceae</taxon>
        <taxon>Terribacillus</taxon>
    </lineage>
</organism>
<feature type="domain" description="Rhodanese" evidence="3">
    <location>
        <begin position="166"/>
        <end position="275"/>
    </location>
</feature>
<dbReference type="AlphaFoldDB" id="A0A268HB08"/>
<dbReference type="PROSITE" id="PS00380">
    <property type="entry name" value="RHODANESE_1"/>
    <property type="match status" value="1"/>
</dbReference>
<dbReference type="SUPFAM" id="SSF52821">
    <property type="entry name" value="Rhodanese/Cell cycle control phosphatase"/>
    <property type="match status" value="2"/>
</dbReference>
<name>A0A268HB08_9BACI</name>
<dbReference type="InterPro" id="IPR036873">
    <property type="entry name" value="Rhodanese-like_dom_sf"/>
</dbReference>
<keyword evidence="1 4" id="KW-0808">Transferase</keyword>
<accession>A0A268HB08</accession>
<dbReference type="InterPro" id="IPR001763">
    <property type="entry name" value="Rhodanese-like_dom"/>
</dbReference>
<dbReference type="PROSITE" id="PS50206">
    <property type="entry name" value="RHODANESE_3"/>
    <property type="match status" value="2"/>
</dbReference>
<dbReference type="CDD" id="cd01449">
    <property type="entry name" value="TST_Repeat_2"/>
    <property type="match status" value="1"/>
</dbReference>
<sequence length="288" mass="32717">MNFVVSKEWLEEHLNNDQIKIVDCRFDLGDLEKGSRLYKENHIPGAVYFDLEKQLSAPVSKHGGRHPLPDIAQFKSDIEKAGIDNAKTVIAYDGGEGLYASRFWWLLQFLGHEKVFVLNEGFKGWDEAGYVTTKDIPDYETAEFEVNIRNEMMASYEEVKEVVEQEKKSPILIDSREGRRYIGEVEPIDRIPGHIPGAINKFWAEGLEQGSFKDSKEQKKRFAELDSKDQIIVYCGSGVTAAPNYIALKMAGFHNVKLYAGSYSDWVSYEQNPVAKGKINNKKNPNIS</sequence>
<evidence type="ECO:0000256" key="2">
    <source>
        <dbReference type="ARBA" id="ARBA00022737"/>
    </source>
</evidence>